<gene>
    <name evidence="10" type="ORF">H8700_04560</name>
</gene>
<evidence type="ECO:0000256" key="1">
    <source>
        <dbReference type="ARBA" id="ARBA00000966"/>
    </source>
</evidence>
<evidence type="ECO:0000313" key="10">
    <source>
        <dbReference type="EMBL" id="MBC8556976.1"/>
    </source>
</evidence>
<dbReference type="EC" id="3.2.1.4" evidence="2"/>
<dbReference type="Pfam" id="PF00150">
    <property type="entry name" value="Cellulase"/>
    <property type="match status" value="1"/>
</dbReference>
<evidence type="ECO:0000256" key="2">
    <source>
        <dbReference type="ARBA" id="ARBA00012601"/>
    </source>
</evidence>
<evidence type="ECO:0000256" key="4">
    <source>
        <dbReference type="ARBA" id="ARBA00023001"/>
    </source>
</evidence>
<evidence type="ECO:0000313" key="11">
    <source>
        <dbReference type="Proteomes" id="UP000637513"/>
    </source>
</evidence>
<comment type="similarity">
    <text evidence="8">Belongs to the glycosyl hydrolase 5 (cellulase A) family.</text>
</comment>
<dbReference type="RefSeq" id="WP_249303808.1">
    <property type="nucleotide sequence ID" value="NZ_JACRSW010000015.1"/>
</dbReference>
<evidence type="ECO:0000256" key="6">
    <source>
        <dbReference type="ARBA" id="ARBA00023295"/>
    </source>
</evidence>
<evidence type="ECO:0000259" key="9">
    <source>
        <dbReference type="Pfam" id="PF00150"/>
    </source>
</evidence>
<keyword evidence="3 8" id="KW-0378">Hydrolase</keyword>
<feature type="domain" description="Glycoside hydrolase family 5" evidence="9">
    <location>
        <begin position="63"/>
        <end position="322"/>
    </location>
</feature>
<evidence type="ECO:0000256" key="8">
    <source>
        <dbReference type="RuleBase" id="RU361153"/>
    </source>
</evidence>
<proteinExistence type="inferred from homology"/>
<keyword evidence="6 8" id="KW-0326">Glycosidase</keyword>
<keyword evidence="11" id="KW-1185">Reference proteome</keyword>
<dbReference type="InterPro" id="IPR017853">
    <property type="entry name" value="GH"/>
</dbReference>
<keyword evidence="4" id="KW-0136">Cellulose degradation</keyword>
<sequence>MKRTYKEKRKNKHIIAVIGLIFAMCIGSGMFGMSGTAATASQMNAKTPLARHGRLSVKGVDLVDQSQKKFQLRGVSTHGINWDVGSPYVNEAAFRTLRDDWGVNAIRLAMYTSEYNGYCSGGDKKALRTKVEEGVQYATKLGMYVIIDWHILSDGNPKQHIKEAKRFFATMAAKYKKQKNVLYEICNEPNECSWKTIRSYAQSVTKVIRKKDAKAIVIVGTPTWSQLGSDGTHVEVADSPLKNVKNVMYSLHFYANEWSHNKYLPAKLDLARKKGIPVIVTEFGMTAASGNGAISTSSTSRWLTRLDKRNVSYFCWSLSNKNESSALLRPGCKKTGAWTKKDLSKAGQYIRKKYRQRR</sequence>
<dbReference type="Gene3D" id="3.20.20.80">
    <property type="entry name" value="Glycosidases"/>
    <property type="match status" value="1"/>
</dbReference>
<name>A0ABR7MT59_9FIRM</name>
<dbReference type="SUPFAM" id="SSF51445">
    <property type="entry name" value="(Trans)glycosidases"/>
    <property type="match status" value="1"/>
</dbReference>
<dbReference type="InterPro" id="IPR001547">
    <property type="entry name" value="Glyco_hydro_5"/>
</dbReference>
<dbReference type="PANTHER" id="PTHR34142:SF1">
    <property type="entry name" value="GLYCOSIDE HYDROLASE FAMILY 5 DOMAIN-CONTAINING PROTEIN"/>
    <property type="match status" value="1"/>
</dbReference>
<comment type="catalytic activity">
    <reaction evidence="1">
        <text>Endohydrolysis of (1-&gt;4)-beta-D-glucosidic linkages in cellulose, lichenin and cereal beta-D-glucans.</text>
        <dbReference type="EC" id="3.2.1.4"/>
    </reaction>
</comment>
<dbReference type="PANTHER" id="PTHR34142">
    <property type="entry name" value="ENDO-BETA-1,4-GLUCANASE A"/>
    <property type="match status" value="1"/>
</dbReference>
<evidence type="ECO:0000256" key="5">
    <source>
        <dbReference type="ARBA" id="ARBA00023277"/>
    </source>
</evidence>
<keyword evidence="5" id="KW-0119">Carbohydrate metabolism</keyword>
<dbReference type="InterPro" id="IPR018087">
    <property type="entry name" value="Glyco_hydro_5_CS"/>
</dbReference>
<dbReference type="Proteomes" id="UP000637513">
    <property type="component" value="Unassembled WGS sequence"/>
</dbReference>
<comment type="caution">
    <text evidence="10">The sequence shown here is derived from an EMBL/GenBank/DDBJ whole genome shotgun (WGS) entry which is preliminary data.</text>
</comment>
<dbReference type="GO" id="GO:0016787">
    <property type="term" value="F:hydrolase activity"/>
    <property type="evidence" value="ECO:0007669"/>
    <property type="project" value="UniProtKB-KW"/>
</dbReference>
<evidence type="ECO:0000256" key="7">
    <source>
        <dbReference type="ARBA" id="ARBA00023326"/>
    </source>
</evidence>
<dbReference type="PROSITE" id="PS00659">
    <property type="entry name" value="GLYCOSYL_HYDROL_F5"/>
    <property type="match status" value="1"/>
</dbReference>
<protein>
    <recommendedName>
        <fullName evidence="2">cellulase</fullName>
        <ecNumber evidence="2">3.2.1.4</ecNumber>
    </recommendedName>
</protein>
<dbReference type="EMBL" id="JACRSW010000015">
    <property type="protein sequence ID" value="MBC8556976.1"/>
    <property type="molecule type" value="Genomic_DNA"/>
</dbReference>
<organism evidence="10 11">
    <name type="scientific">Jutongia hominis</name>
    <dbReference type="NCBI Taxonomy" id="2763664"/>
    <lineage>
        <taxon>Bacteria</taxon>
        <taxon>Bacillati</taxon>
        <taxon>Bacillota</taxon>
        <taxon>Clostridia</taxon>
        <taxon>Lachnospirales</taxon>
        <taxon>Lachnospiraceae</taxon>
        <taxon>Jutongia</taxon>
    </lineage>
</organism>
<evidence type="ECO:0000256" key="3">
    <source>
        <dbReference type="ARBA" id="ARBA00022801"/>
    </source>
</evidence>
<keyword evidence="7" id="KW-0624">Polysaccharide degradation</keyword>
<reference evidence="10 11" key="1">
    <citation type="submission" date="2020-08" db="EMBL/GenBank/DDBJ databases">
        <title>Genome public.</title>
        <authorList>
            <person name="Liu C."/>
            <person name="Sun Q."/>
        </authorList>
    </citation>
    <scope>NUCLEOTIDE SEQUENCE [LARGE SCALE GENOMIC DNA]</scope>
    <source>
        <strain evidence="10 11">BX3</strain>
    </source>
</reference>
<accession>A0ABR7MT59</accession>